<dbReference type="Gene3D" id="1.25.40.630">
    <property type="match status" value="1"/>
</dbReference>
<keyword evidence="8" id="KW-1185">Reference proteome</keyword>
<evidence type="ECO:0000259" key="6">
    <source>
        <dbReference type="PROSITE" id="PS50102"/>
    </source>
</evidence>
<dbReference type="Pfam" id="PF14304">
    <property type="entry name" value="CSTF_C"/>
    <property type="match status" value="1"/>
</dbReference>
<dbReference type="Gene3D" id="3.30.70.330">
    <property type="match status" value="1"/>
</dbReference>
<evidence type="ECO:0000256" key="5">
    <source>
        <dbReference type="SAM" id="MobiDB-lite"/>
    </source>
</evidence>
<gene>
    <name evidence="7" type="ORF">BZG36_02442</name>
</gene>
<reference evidence="7 8" key="1">
    <citation type="journal article" date="2017" name="Mycologia">
        <title>Bifiguratus adelaidae, gen. et sp. nov., a new member of Mucoromycotina in endophytic and soil-dwelling habitats.</title>
        <authorList>
            <person name="Torres-Cruz T.J."/>
            <person name="Billingsley Tobias T.L."/>
            <person name="Almatruk M."/>
            <person name="Hesse C."/>
            <person name="Kuske C.R."/>
            <person name="Desiro A."/>
            <person name="Benucci G.M."/>
            <person name="Bonito G."/>
            <person name="Stajich J.E."/>
            <person name="Dunlap C."/>
            <person name="Arnold A.E."/>
            <person name="Porras-Alfaro A."/>
        </authorList>
    </citation>
    <scope>NUCLEOTIDE SEQUENCE [LARGE SCALE GENOMIC DNA]</scope>
    <source>
        <strain evidence="7 8">AZ0501</strain>
    </source>
</reference>
<dbReference type="PANTHER" id="PTHR45735:SF2">
    <property type="entry name" value="CLEAVAGE STIMULATION FACTOR SUBUNIT 2"/>
    <property type="match status" value="1"/>
</dbReference>
<dbReference type="Pfam" id="PF00076">
    <property type="entry name" value="RRM_1"/>
    <property type="match status" value="1"/>
</dbReference>
<comment type="caution">
    <text evidence="7">The sequence shown here is derived from an EMBL/GenBank/DDBJ whole genome shotgun (WGS) entry which is preliminary data.</text>
</comment>
<dbReference type="PROSITE" id="PS50102">
    <property type="entry name" value="RRM"/>
    <property type="match status" value="1"/>
</dbReference>
<dbReference type="OrthoDB" id="272703at2759"/>
<feature type="region of interest" description="Disordered" evidence="5">
    <location>
        <begin position="81"/>
        <end position="134"/>
    </location>
</feature>
<evidence type="ECO:0000313" key="7">
    <source>
        <dbReference type="EMBL" id="OZJ05200.1"/>
    </source>
</evidence>
<organism evidence="7 8">
    <name type="scientific">Bifiguratus adelaidae</name>
    <dbReference type="NCBI Taxonomy" id="1938954"/>
    <lineage>
        <taxon>Eukaryota</taxon>
        <taxon>Fungi</taxon>
        <taxon>Fungi incertae sedis</taxon>
        <taxon>Mucoromycota</taxon>
        <taxon>Mucoromycotina</taxon>
        <taxon>Endogonomycetes</taxon>
        <taxon>Endogonales</taxon>
        <taxon>Endogonales incertae sedis</taxon>
        <taxon>Bifiguratus</taxon>
    </lineage>
</organism>
<dbReference type="Pfam" id="PF14327">
    <property type="entry name" value="CSTF2_hinge"/>
    <property type="match status" value="1"/>
</dbReference>
<accession>A0A261Y3J5</accession>
<evidence type="ECO:0000256" key="1">
    <source>
        <dbReference type="ARBA" id="ARBA00004123"/>
    </source>
</evidence>
<dbReference type="CDD" id="cd12398">
    <property type="entry name" value="RRM_CSTF2_RNA15_like"/>
    <property type="match status" value="1"/>
</dbReference>
<dbReference type="GO" id="GO:0031124">
    <property type="term" value="P:mRNA 3'-end processing"/>
    <property type="evidence" value="ECO:0007669"/>
    <property type="project" value="InterPro"/>
</dbReference>
<keyword evidence="3" id="KW-0539">Nucleus</keyword>
<dbReference type="PANTHER" id="PTHR45735">
    <property type="entry name" value="CLEAVAGE STIMULATION FACTOR SUBUNIT 2"/>
    <property type="match status" value="1"/>
</dbReference>
<dbReference type="AlphaFoldDB" id="A0A261Y3J5"/>
<protein>
    <recommendedName>
        <fullName evidence="6">RRM domain-containing protein</fullName>
    </recommendedName>
</protein>
<dbReference type="Proteomes" id="UP000242875">
    <property type="component" value="Unassembled WGS sequence"/>
</dbReference>
<dbReference type="InterPro" id="IPR026896">
    <property type="entry name" value="CSTF_C"/>
</dbReference>
<sequence>MSGSHVVFVGNIPYGYTEEQLVDIFKEVGPVANFRLMFDRDTGKPRGYGFCDYYDAQTAASAVRNLNGYEVGGRQLRVDHAETSETKQQQQHQAHNAPPRQATQPNMVPPKMGGNVPQQQQPAPIPSAPPQGNAADAISMTLAQMTPQQLHDLMTQMKGLVTTDPNTARAILNSQPQLAYALFQAMIMMGVVDMTVTILQQQIQGQVPHKPMTPTQAYARPTPPQPPRQDPRLINRPPQQVTPPMQGAYPPQPMPMQGSPYQPQVQTSPPQAPFADMQKQALLQQVLQLTDEQINSLPPESKQNILQLKEQILGIRR</sequence>
<dbReference type="InterPro" id="IPR035979">
    <property type="entry name" value="RBD_domain_sf"/>
</dbReference>
<dbReference type="SMART" id="SM00360">
    <property type="entry name" value="RRM"/>
    <property type="match status" value="1"/>
</dbReference>
<dbReference type="FunFam" id="1.10.20.70:FF:000001">
    <property type="entry name" value="Cleavage stimulation factor subunit 2"/>
    <property type="match status" value="1"/>
</dbReference>
<dbReference type="EMBL" id="MVBO01000020">
    <property type="protein sequence ID" value="OZJ05200.1"/>
    <property type="molecule type" value="Genomic_DNA"/>
</dbReference>
<dbReference type="InterPro" id="IPR012677">
    <property type="entry name" value="Nucleotide-bd_a/b_plait_sf"/>
</dbReference>
<dbReference type="SUPFAM" id="SSF54928">
    <property type="entry name" value="RNA-binding domain, RBD"/>
    <property type="match status" value="1"/>
</dbReference>
<name>A0A261Y3J5_9FUNG</name>
<evidence type="ECO:0000256" key="3">
    <source>
        <dbReference type="ARBA" id="ARBA00023242"/>
    </source>
</evidence>
<dbReference type="InterPro" id="IPR000504">
    <property type="entry name" value="RRM_dom"/>
</dbReference>
<feature type="region of interest" description="Disordered" evidence="5">
    <location>
        <begin position="207"/>
        <end position="270"/>
    </location>
</feature>
<keyword evidence="2 4" id="KW-0694">RNA-binding</keyword>
<dbReference type="GO" id="GO:0003729">
    <property type="term" value="F:mRNA binding"/>
    <property type="evidence" value="ECO:0007669"/>
    <property type="project" value="TreeGrafter"/>
</dbReference>
<dbReference type="InterPro" id="IPR038192">
    <property type="entry name" value="CSTF_C_sf"/>
</dbReference>
<feature type="domain" description="RRM" evidence="6">
    <location>
        <begin position="5"/>
        <end position="83"/>
    </location>
</feature>
<feature type="compositionally biased region" description="Polar residues" evidence="5">
    <location>
        <begin position="259"/>
        <end position="269"/>
    </location>
</feature>
<dbReference type="GO" id="GO:0005847">
    <property type="term" value="C:mRNA cleavage and polyadenylation specificity factor complex"/>
    <property type="evidence" value="ECO:0007669"/>
    <property type="project" value="TreeGrafter"/>
</dbReference>
<evidence type="ECO:0000256" key="4">
    <source>
        <dbReference type="PROSITE-ProRule" id="PRU00176"/>
    </source>
</evidence>
<dbReference type="Gene3D" id="1.10.20.70">
    <property type="entry name" value="Transcription termination and cleavage factor, C-terminal domain"/>
    <property type="match status" value="1"/>
</dbReference>
<evidence type="ECO:0000313" key="8">
    <source>
        <dbReference type="Proteomes" id="UP000242875"/>
    </source>
</evidence>
<evidence type="ECO:0000256" key="2">
    <source>
        <dbReference type="ARBA" id="ARBA00022884"/>
    </source>
</evidence>
<feature type="compositionally biased region" description="Low complexity" evidence="5">
    <location>
        <begin position="88"/>
        <end position="102"/>
    </location>
</feature>
<proteinExistence type="predicted"/>
<comment type="subcellular location">
    <subcellularLocation>
        <location evidence="1">Nucleus</location>
    </subcellularLocation>
</comment>
<dbReference type="InterPro" id="IPR025742">
    <property type="entry name" value="CSTF2_hinge"/>
</dbReference>